<dbReference type="EMBL" id="BFAG01000005">
    <property type="protein sequence ID" value="GBF05610.1"/>
    <property type="molecule type" value="Genomic_DNA"/>
</dbReference>
<dbReference type="Proteomes" id="UP000236569">
    <property type="component" value="Unassembled WGS sequence"/>
</dbReference>
<protein>
    <submittedName>
        <fullName evidence="1">Uncharacterized protein</fullName>
    </submittedName>
</protein>
<comment type="caution">
    <text evidence="1">The sequence shown here is derived from an EMBL/GenBank/DDBJ whole genome shotgun (WGS) entry which is preliminary data.</text>
</comment>
<evidence type="ECO:0000313" key="2">
    <source>
        <dbReference type="Proteomes" id="UP000236569"/>
    </source>
</evidence>
<reference evidence="2" key="1">
    <citation type="submission" date="2018-01" db="EMBL/GenBank/DDBJ databases">
        <title>Draft Genome Sequence of the Radioresistant Bacterium Deinococcus aerius TR0125, Isolated from the Higher Atmosphere above Japan.</title>
        <authorList>
            <person name="Satoh K."/>
            <person name="Arai H."/>
            <person name="Sanzen T."/>
            <person name="Kawaguchi Y."/>
            <person name="Hayashi H."/>
            <person name="Yokobori S."/>
            <person name="Yamagishi A."/>
            <person name="Oono Y."/>
            <person name="Narumi I."/>
        </authorList>
    </citation>
    <scope>NUCLEOTIDE SEQUENCE [LARGE SCALE GENOMIC DNA]</scope>
    <source>
        <strain evidence="2">TR0125</strain>
    </source>
</reference>
<organism evidence="1 2">
    <name type="scientific">Deinococcus aerius</name>
    <dbReference type="NCBI Taxonomy" id="200253"/>
    <lineage>
        <taxon>Bacteria</taxon>
        <taxon>Thermotogati</taxon>
        <taxon>Deinococcota</taxon>
        <taxon>Deinococci</taxon>
        <taxon>Deinococcales</taxon>
        <taxon>Deinococcaceae</taxon>
        <taxon>Deinococcus</taxon>
    </lineage>
</organism>
<keyword evidence="2" id="KW-1185">Reference proteome</keyword>
<dbReference type="AlphaFoldDB" id="A0A2I9D5H9"/>
<accession>A0A2I9D5H9</accession>
<name>A0A2I9D5H9_9DEIO</name>
<gene>
    <name evidence="1" type="ORF">DAERI_050119</name>
</gene>
<evidence type="ECO:0000313" key="1">
    <source>
        <dbReference type="EMBL" id="GBF05610.1"/>
    </source>
</evidence>
<sequence>MVAQVLAAGGLVGGLTGGVTTGGWLPGGCEIGGFVPWEGVFVLPHAARVRAPVKAKPTYLNPFMLYLPKGSEHLVTR</sequence>
<proteinExistence type="predicted"/>